<evidence type="ECO:0000313" key="1">
    <source>
        <dbReference type="EMBL" id="SDX60612.1"/>
    </source>
</evidence>
<dbReference type="AlphaFoldDB" id="A0A1H3D292"/>
<name>A0A1H3D292_9RHOB</name>
<keyword evidence="2" id="KW-1185">Reference proteome</keyword>
<dbReference type="STRING" id="356660.SAMN05444336_10779"/>
<gene>
    <name evidence="1" type="ORF">SAMN05444336_10779</name>
</gene>
<dbReference type="Proteomes" id="UP000199118">
    <property type="component" value="Unassembled WGS sequence"/>
</dbReference>
<reference evidence="1 2" key="1">
    <citation type="submission" date="2016-10" db="EMBL/GenBank/DDBJ databases">
        <authorList>
            <person name="de Groot N.N."/>
        </authorList>
    </citation>
    <scope>NUCLEOTIDE SEQUENCE [LARGE SCALE GENOMIC DNA]</scope>
    <source>
        <strain evidence="1 2">DSM 17890</strain>
    </source>
</reference>
<protein>
    <submittedName>
        <fullName evidence="1">Uncharacterized protein</fullName>
    </submittedName>
</protein>
<proteinExistence type="predicted"/>
<dbReference type="EMBL" id="FNMZ01000007">
    <property type="protein sequence ID" value="SDX60612.1"/>
    <property type="molecule type" value="Genomic_DNA"/>
</dbReference>
<sequence length="272" mass="29179">MLEKRLRQAHAKLLRAHDHLREASFHFQNYRAELLKATGGDGGLALRAGGIRFDGPTLNPALLSLAIGDAVQCGRAALDYVSSAIVAADGKRGRASFPISEDANDLEAKVSGKKKLPELRKVIAALPAMEALLRDKFKPYPEGNRLIWGLGKLANLDKHNLILLSVAQSVAQAPEVLGTGFHMKNVGFIGQPGSRQVLISDLPADAAFVGKPFQSLELVFSPEVEPFGGQGVFAMLGPCFLEVCNVIREVERASGLVRIPLETEGKLSSPLA</sequence>
<accession>A0A1H3D292</accession>
<evidence type="ECO:0000313" key="2">
    <source>
        <dbReference type="Proteomes" id="UP000199118"/>
    </source>
</evidence>
<organism evidence="1 2">
    <name type="scientific">Albimonas donghaensis</name>
    <dbReference type="NCBI Taxonomy" id="356660"/>
    <lineage>
        <taxon>Bacteria</taxon>
        <taxon>Pseudomonadati</taxon>
        <taxon>Pseudomonadota</taxon>
        <taxon>Alphaproteobacteria</taxon>
        <taxon>Rhodobacterales</taxon>
        <taxon>Paracoccaceae</taxon>
        <taxon>Albimonas</taxon>
    </lineage>
</organism>